<organism evidence="6 7">
    <name type="scientific">Teichococcus deserti</name>
    <dbReference type="NCBI Taxonomy" id="1817963"/>
    <lineage>
        <taxon>Bacteria</taxon>
        <taxon>Pseudomonadati</taxon>
        <taxon>Pseudomonadota</taxon>
        <taxon>Alphaproteobacteria</taxon>
        <taxon>Acetobacterales</taxon>
        <taxon>Roseomonadaceae</taxon>
        <taxon>Roseomonas</taxon>
    </lineage>
</organism>
<feature type="domain" description="Acyl-CoA oxidase/dehydrogenase middle" evidence="3">
    <location>
        <begin position="130"/>
        <end position="220"/>
    </location>
</feature>
<dbReference type="GO" id="GO:0016627">
    <property type="term" value="F:oxidoreductase activity, acting on the CH-CH group of donors"/>
    <property type="evidence" value="ECO:0007669"/>
    <property type="project" value="InterPro"/>
</dbReference>
<reference evidence="6 7" key="1">
    <citation type="submission" date="2016-10" db="EMBL/GenBank/DDBJ databases">
        <title>Draft Genome sequence of Roseomonas sp. strain M3.</title>
        <authorList>
            <person name="Subhash Y."/>
            <person name="Lee S."/>
        </authorList>
    </citation>
    <scope>NUCLEOTIDE SEQUENCE [LARGE SCALE GENOMIC DNA]</scope>
    <source>
        <strain evidence="6 7">M3</strain>
    </source>
</reference>
<dbReference type="InterPro" id="IPR006091">
    <property type="entry name" value="Acyl-CoA_Oxase/DH_mid-dom"/>
</dbReference>
<dbReference type="OrthoDB" id="2986495at2"/>
<dbReference type="PANTHER" id="PTHR43831:SF1">
    <property type="entry name" value="ISOBUTYRYL-COA DEHYDROGENASE, MITOCHONDRIAL"/>
    <property type="match status" value="1"/>
</dbReference>
<dbReference type="InterPro" id="IPR009100">
    <property type="entry name" value="AcylCoA_DH/oxidase_NM_dom_sf"/>
</dbReference>
<gene>
    <name evidence="6" type="ORF">BKE38_26300</name>
</gene>
<dbReference type="InterPro" id="IPR013107">
    <property type="entry name" value="Acyl-CoA_DH_C"/>
</dbReference>
<feature type="domain" description="Acyl-CoA dehydrogenase C-terminal" evidence="5">
    <location>
        <begin position="252"/>
        <end position="372"/>
    </location>
</feature>
<comment type="caution">
    <text evidence="6">The sequence shown here is derived from an EMBL/GenBank/DDBJ whole genome shotgun (WGS) entry which is preliminary data.</text>
</comment>
<dbReference type="Proteomes" id="UP000188879">
    <property type="component" value="Unassembled WGS sequence"/>
</dbReference>
<dbReference type="SUPFAM" id="SSF47203">
    <property type="entry name" value="Acyl-CoA dehydrogenase C-terminal domain-like"/>
    <property type="match status" value="1"/>
</dbReference>
<dbReference type="Pfam" id="PF02770">
    <property type="entry name" value="Acyl-CoA_dh_M"/>
    <property type="match status" value="1"/>
</dbReference>
<proteinExistence type="predicted"/>
<dbReference type="Gene3D" id="2.40.110.10">
    <property type="entry name" value="Butyryl-CoA Dehydrogenase, subunit A, domain 2"/>
    <property type="match status" value="1"/>
</dbReference>
<evidence type="ECO:0000259" key="4">
    <source>
        <dbReference type="Pfam" id="PF02771"/>
    </source>
</evidence>
<evidence type="ECO:0000256" key="2">
    <source>
        <dbReference type="ARBA" id="ARBA00023002"/>
    </source>
</evidence>
<evidence type="ECO:0000313" key="7">
    <source>
        <dbReference type="Proteomes" id="UP000188879"/>
    </source>
</evidence>
<evidence type="ECO:0000256" key="1">
    <source>
        <dbReference type="ARBA" id="ARBA00022630"/>
    </source>
</evidence>
<dbReference type="Gene3D" id="1.10.540.10">
    <property type="entry name" value="Acyl-CoA dehydrogenase/oxidase, N-terminal domain"/>
    <property type="match status" value="1"/>
</dbReference>
<name>A0A1V2GUN9_9PROT</name>
<dbReference type="InterPro" id="IPR036250">
    <property type="entry name" value="AcylCo_DH-like_C"/>
</dbReference>
<keyword evidence="7" id="KW-1185">Reference proteome</keyword>
<dbReference type="GO" id="GO:0050660">
    <property type="term" value="F:flavin adenine dinucleotide binding"/>
    <property type="evidence" value="ECO:0007669"/>
    <property type="project" value="InterPro"/>
</dbReference>
<dbReference type="RefSeq" id="WP_076960230.1">
    <property type="nucleotide sequence ID" value="NZ_MLCO01000344.1"/>
</dbReference>
<dbReference type="PANTHER" id="PTHR43831">
    <property type="entry name" value="ISOBUTYRYL-COA DEHYDROGENASE"/>
    <property type="match status" value="1"/>
</dbReference>
<dbReference type="CDD" id="cd00567">
    <property type="entry name" value="ACAD"/>
    <property type="match status" value="1"/>
</dbReference>
<keyword evidence="1" id="KW-0285">Flavoprotein</keyword>
<dbReference type="InterPro" id="IPR037069">
    <property type="entry name" value="AcylCoA_DH/ox_N_sf"/>
</dbReference>
<evidence type="ECO:0000313" key="6">
    <source>
        <dbReference type="EMBL" id="ONG45630.1"/>
    </source>
</evidence>
<dbReference type="EMBL" id="MLCO01000344">
    <property type="protein sequence ID" value="ONG45630.1"/>
    <property type="molecule type" value="Genomic_DNA"/>
</dbReference>
<evidence type="ECO:0000259" key="5">
    <source>
        <dbReference type="Pfam" id="PF08028"/>
    </source>
</evidence>
<dbReference type="InterPro" id="IPR013786">
    <property type="entry name" value="AcylCoA_DH/ox_N"/>
</dbReference>
<protein>
    <submittedName>
        <fullName evidence="6">Acyl-CoA dehydrogenase</fullName>
    </submittedName>
</protein>
<sequence>MTALALASLPLETRPSPDWDSLIPLLRDAGARHDRDGSFPFDNFSRLQEAGLLGLTVPVSLGGQGAGLTESADVVGKVGEACASTALVLAMQLGKQAALARSSAYTPALRDHVGREAVQQGALLNALRVEKELGSPTRGGLPAAVARRVPGGWRVSGRKIYSTGAPGLAWFEVLCSTDEDTPRIGTFLVPAVAPGIRIEESWDQLGLRASGSHDVVFDDVFVSDDHAGILTAPGKGPPPREDIPAAWNAALLGALYSGVARAARDWIAQFLHARVPASLGAPLATLPRAQEALGEIEALLIANARLVASIARDTDAGTPPSSVESGALKLTLTRAAVEAVRIATTLAGNHGFSRHNPLERHWRDVQCGLVHVPQTDSACIGAGRARLAATPPRPAREVTP</sequence>
<feature type="domain" description="Acyl-CoA dehydrogenase/oxidase N-terminal" evidence="4">
    <location>
        <begin position="31"/>
        <end position="93"/>
    </location>
</feature>
<keyword evidence="2" id="KW-0560">Oxidoreductase</keyword>
<dbReference type="PIRSF" id="PIRSF016578">
    <property type="entry name" value="HsaA"/>
    <property type="match status" value="1"/>
</dbReference>
<evidence type="ECO:0000259" key="3">
    <source>
        <dbReference type="Pfam" id="PF02770"/>
    </source>
</evidence>
<dbReference type="Gene3D" id="1.20.140.10">
    <property type="entry name" value="Butyryl-CoA Dehydrogenase, subunit A, domain 3"/>
    <property type="match status" value="1"/>
</dbReference>
<dbReference type="Pfam" id="PF08028">
    <property type="entry name" value="Acyl-CoA_dh_2"/>
    <property type="match status" value="1"/>
</dbReference>
<dbReference type="Pfam" id="PF02771">
    <property type="entry name" value="Acyl-CoA_dh_N"/>
    <property type="match status" value="1"/>
</dbReference>
<dbReference type="InterPro" id="IPR046373">
    <property type="entry name" value="Acyl-CoA_Oxase/DH_mid-dom_sf"/>
</dbReference>
<dbReference type="InterPro" id="IPR052547">
    <property type="entry name" value="Mito_Isobutyryl-CoADH"/>
</dbReference>
<dbReference type="SUPFAM" id="SSF56645">
    <property type="entry name" value="Acyl-CoA dehydrogenase NM domain-like"/>
    <property type="match status" value="1"/>
</dbReference>
<accession>A0A1V2GUN9</accession>
<dbReference type="AlphaFoldDB" id="A0A1V2GUN9"/>